<reference evidence="2" key="2">
    <citation type="submission" date="2021-08" db="EMBL/GenBank/DDBJ databases">
        <authorList>
            <person name="Tani A."/>
            <person name="Ola A."/>
            <person name="Ogura Y."/>
            <person name="Katsura K."/>
            <person name="Hayashi T."/>
        </authorList>
    </citation>
    <scope>NUCLEOTIDE SEQUENCE</scope>
    <source>
        <strain evidence="2">DSM 19015</strain>
    </source>
</reference>
<dbReference type="PANTHER" id="PTHR21366:SF14">
    <property type="entry name" value="GLYOXALASE DOMAIN-CONTAINING PROTEIN 5"/>
    <property type="match status" value="1"/>
</dbReference>
<proteinExistence type="predicted"/>
<feature type="domain" description="VOC" evidence="1">
    <location>
        <begin position="29"/>
        <end position="149"/>
    </location>
</feature>
<keyword evidence="3" id="KW-1185">Reference proteome</keyword>
<dbReference type="InterPro" id="IPR004360">
    <property type="entry name" value="Glyas_Fos-R_dOase_dom"/>
</dbReference>
<reference evidence="2" key="1">
    <citation type="journal article" date="2021" name="Front. Microbiol.">
        <title>Comprehensive Comparative Genomics and Phenotyping of Methylobacterium Species.</title>
        <authorList>
            <person name="Alessa O."/>
            <person name="Ogura Y."/>
            <person name="Fujitani Y."/>
            <person name="Takami H."/>
            <person name="Hayashi T."/>
            <person name="Sahin N."/>
            <person name="Tani A."/>
        </authorList>
    </citation>
    <scope>NUCLEOTIDE SEQUENCE</scope>
    <source>
        <strain evidence="2">DSM 19015</strain>
    </source>
</reference>
<dbReference type="Gene3D" id="3.10.180.10">
    <property type="entry name" value="2,3-Dihydroxybiphenyl 1,2-Dioxygenase, domain 1"/>
    <property type="match status" value="1"/>
</dbReference>
<comment type="caution">
    <text evidence="2">The sequence shown here is derived from an EMBL/GenBank/DDBJ whole genome shotgun (WGS) entry which is preliminary data.</text>
</comment>
<name>A0ABQ4RUK5_9HYPH</name>
<dbReference type="InterPro" id="IPR050383">
    <property type="entry name" value="GlyoxalaseI/FosfomycinResist"/>
</dbReference>
<dbReference type="Pfam" id="PF00903">
    <property type="entry name" value="Glyoxalase"/>
    <property type="match status" value="1"/>
</dbReference>
<sequence>MVDTPVADTETLPVAEVEATLAQLGPAVHLDHCVIHVSDWDRATAFYRDVIGAEVIPVGAGVAYRFGGVQLNVHGPGKTVEPLARKPVMPGGSDLCFRWSGPIEGAVAHLAAHGVEVELGPVERQGAAGAGLSVYFRDPDGSVIEFITYPEP</sequence>
<organism evidence="2 3">
    <name type="scientific">Methylobacterium iners</name>
    <dbReference type="NCBI Taxonomy" id="418707"/>
    <lineage>
        <taxon>Bacteria</taxon>
        <taxon>Pseudomonadati</taxon>
        <taxon>Pseudomonadota</taxon>
        <taxon>Alphaproteobacteria</taxon>
        <taxon>Hyphomicrobiales</taxon>
        <taxon>Methylobacteriaceae</taxon>
        <taxon>Methylobacterium</taxon>
    </lineage>
</organism>
<accession>A0ABQ4RUK5</accession>
<dbReference type="SUPFAM" id="SSF54593">
    <property type="entry name" value="Glyoxalase/Bleomycin resistance protein/Dihydroxybiphenyl dioxygenase"/>
    <property type="match status" value="1"/>
</dbReference>
<dbReference type="EMBL" id="BPQP01000006">
    <property type="protein sequence ID" value="GJD93225.1"/>
    <property type="molecule type" value="Genomic_DNA"/>
</dbReference>
<evidence type="ECO:0000313" key="3">
    <source>
        <dbReference type="Proteomes" id="UP001055125"/>
    </source>
</evidence>
<dbReference type="PROSITE" id="PS51819">
    <property type="entry name" value="VOC"/>
    <property type="match status" value="1"/>
</dbReference>
<evidence type="ECO:0000259" key="1">
    <source>
        <dbReference type="PROSITE" id="PS51819"/>
    </source>
</evidence>
<gene>
    <name evidence="2" type="ORF">OCOJLMKI_0416</name>
</gene>
<dbReference type="InterPro" id="IPR029068">
    <property type="entry name" value="Glyas_Bleomycin-R_OHBP_Dase"/>
</dbReference>
<protein>
    <recommendedName>
        <fullName evidence="1">VOC domain-containing protein</fullName>
    </recommendedName>
</protein>
<dbReference type="Proteomes" id="UP001055125">
    <property type="component" value="Unassembled WGS sequence"/>
</dbReference>
<evidence type="ECO:0000313" key="2">
    <source>
        <dbReference type="EMBL" id="GJD93225.1"/>
    </source>
</evidence>
<dbReference type="PANTHER" id="PTHR21366">
    <property type="entry name" value="GLYOXALASE FAMILY PROTEIN"/>
    <property type="match status" value="1"/>
</dbReference>
<dbReference type="InterPro" id="IPR037523">
    <property type="entry name" value="VOC_core"/>
</dbReference>